<evidence type="ECO:0000256" key="3">
    <source>
        <dbReference type="ARBA" id="ARBA00022617"/>
    </source>
</evidence>
<dbReference type="SUPFAM" id="SSF48264">
    <property type="entry name" value="Cytochrome P450"/>
    <property type="match status" value="1"/>
</dbReference>
<dbReference type="PROSITE" id="PS00086">
    <property type="entry name" value="CYTOCHROME_P450"/>
    <property type="match status" value="1"/>
</dbReference>
<keyword evidence="11" id="KW-1185">Reference proteome</keyword>
<evidence type="ECO:0000256" key="7">
    <source>
        <dbReference type="ARBA" id="ARBA00023033"/>
    </source>
</evidence>
<keyword evidence="3 8" id="KW-0349">Heme</keyword>
<keyword evidence="7 9" id="KW-0503">Monooxygenase</keyword>
<dbReference type="InterPro" id="IPR017972">
    <property type="entry name" value="Cyt_P450_CS"/>
</dbReference>
<comment type="similarity">
    <text evidence="2 9">Belongs to the cytochrome P450 family.</text>
</comment>
<dbReference type="OrthoDB" id="1470350at2759"/>
<protein>
    <submittedName>
        <fullName evidence="10">Cytochrome P450</fullName>
    </submittedName>
</protein>
<dbReference type="InterPro" id="IPR047146">
    <property type="entry name" value="Cyt_P450_E_CYP52_fungi"/>
</dbReference>
<dbReference type="PANTHER" id="PTHR24287">
    <property type="entry name" value="P450, PUTATIVE (EUROFUNG)-RELATED"/>
    <property type="match status" value="1"/>
</dbReference>
<evidence type="ECO:0000256" key="5">
    <source>
        <dbReference type="ARBA" id="ARBA00023002"/>
    </source>
</evidence>
<dbReference type="Proteomes" id="UP000235371">
    <property type="component" value="Unassembled WGS sequence"/>
</dbReference>
<comment type="cofactor">
    <cofactor evidence="1 8">
        <name>heme</name>
        <dbReference type="ChEBI" id="CHEBI:30413"/>
    </cofactor>
</comment>
<evidence type="ECO:0000256" key="1">
    <source>
        <dbReference type="ARBA" id="ARBA00001971"/>
    </source>
</evidence>
<keyword evidence="6 8" id="KW-0408">Iron</keyword>
<dbReference type="STRING" id="1095630.A0A2J6TKY9"/>
<reference evidence="10 11" key="1">
    <citation type="submission" date="2016-04" db="EMBL/GenBank/DDBJ databases">
        <title>A degradative enzymes factory behind the ericoid mycorrhizal symbiosis.</title>
        <authorList>
            <consortium name="DOE Joint Genome Institute"/>
            <person name="Martino E."/>
            <person name="Morin E."/>
            <person name="Grelet G."/>
            <person name="Kuo A."/>
            <person name="Kohler A."/>
            <person name="Daghino S."/>
            <person name="Barry K."/>
            <person name="Choi C."/>
            <person name="Cichocki N."/>
            <person name="Clum A."/>
            <person name="Copeland A."/>
            <person name="Hainaut M."/>
            <person name="Haridas S."/>
            <person name="Labutti K."/>
            <person name="Lindquist E."/>
            <person name="Lipzen A."/>
            <person name="Khouja H.-R."/>
            <person name="Murat C."/>
            <person name="Ohm R."/>
            <person name="Olson A."/>
            <person name="Spatafora J."/>
            <person name="Veneault-Fourrey C."/>
            <person name="Henrissat B."/>
            <person name="Grigoriev I."/>
            <person name="Martin F."/>
            <person name="Perotto S."/>
        </authorList>
    </citation>
    <scope>NUCLEOTIDE SEQUENCE [LARGE SCALE GENOMIC DNA]</scope>
    <source>
        <strain evidence="10 11">E</strain>
    </source>
</reference>
<dbReference type="PANTHER" id="PTHR24287:SF1">
    <property type="entry name" value="P450, PUTATIVE (EUROFUNG)-RELATED"/>
    <property type="match status" value="1"/>
</dbReference>
<keyword evidence="5 9" id="KW-0560">Oxidoreductase</keyword>
<evidence type="ECO:0000256" key="8">
    <source>
        <dbReference type="PIRSR" id="PIRSR602401-1"/>
    </source>
</evidence>
<dbReference type="EMBL" id="KZ613780">
    <property type="protein sequence ID" value="PMD63680.1"/>
    <property type="molecule type" value="Genomic_DNA"/>
</dbReference>
<dbReference type="InterPro" id="IPR002401">
    <property type="entry name" value="Cyt_P450_E_grp-I"/>
</dbReference>
<evidence type="ECO:0000256" key="4">
    <source>
        <dbReference type="ARBA" id="ARBA00022723"/>
    </source>
</evidence>
<dbReference type="GO" id="GO:0005506">
    <property type="term" value="F:iron ion binding"/>
    <property type="evidence" value="ECO:0007669"/>
    <property type="project" value="InterPro"/>
</dbReference>
<evidence type="ECO:0000256" key="9">
    <source>
        <dbReference type="RuleBase" id="RU000461"/>
    </source>
</evidence>
<evidence type="ECO:0000256" key="2">
    <source>
        <dbReference type="ARBA" id="ARBA00010617"/>
    </source>
</evidence>
<dbReference type="GeneID" id="36594618"/>
<dbReference type="RefSeq" id="XP_024740584.1">
    <property type="nucleotide sequence ID" value="XM_024886541.1"/>
</dbReference>
<gene>
    <name evidence="10" type="ORF">K444DRAFT_661099</name>
</gene>
<sequence length="482" mass="55077">MLLLAICVIFLVAATIYVYYPSSPINDQLLAIKAQHAGLDFLKALKEHRGMQYIQLEFAQYGHTFTQWQLGSHYIWSDEPANIKEVLTVQFPNFSMGTVRRDAAIPLIGNGIFLSEGARWSHLRSVIRPPFNRAQVADLTMFEAHLQDLFARIPEHGTTVDLQDLFYDLTLDNTTDYLFGYSINTLRPDSDQTYKDFNVAFTHGLSRIWPRTRMRFLMDLIPDPEFRKSCKVVHTVVDNLISQSLSTRKSTDLEKDPARYIYLHEVAVSTDDPLELRAHVLSILMAAKDSAAAGLSSTFYLLARHPEVWNRLSIEIGELNGKIPTFDQLKKLKYVYNVINEVMRLFPPVPINVRRATTDTYLPKGGGPSGTKPMLVKKNDTFFYSVYAMHRRKDLWGNDADEFKPERFEGRQPGPEFLPFNSGPRICVGQVFAMTEMAYVITRMVQCFESIESRDKSEWKERLGVNLSSLNGVKVGLTARER</sequence>
<feature type="binding site" description="axial binding residue" evidence="8">
    <location>
        <position position="427"/>
    </location>
    <ligand>
        <name>heme</name>
        <dbReference type="ChEBI" id="CHEBI:30413"/>
    </ligand>
    <ligandPart>
        <name>Fe</name>
        <dbReference type="ChEBI" id="CHEBI:18248"/>
    </ligandPart>
</feature>
<dbReference type="PRINTS" id="PR00463">
    <property type="entry name" value="EP450I"/>
</dbReference>
<dbReference type="Pfam" id="PF00067">
    <property type="entry name" value="p450"/>
    <property type="match status" value="1"/>
</dbReference>
<dbReference type="CDD" id="cd11063">
    <property type="entry name" value="CYP52"/>
    <property type="match status" value="1"/>
</dbReference>
<evidence type="ECO:0000313" key="10">
    <source>
        <dbReference type="EMBL" id="PMD63680.1"/>
    </source>
</evidence>
<keyword evidence="4 8" id="KW-0479">Metal-binding</keyword>
<dbReference type="InterPro" id="IPR001128">
    <property type="entry name" value="Cyt_P450"/>
</dbReference>
<evidence type="ECO:0000256" key="6">
    <source>
        <dbReference type="ARBA" id="ARBA00023004"/>
    </source>
</evidence>
<dbReference type="GO" id="GO:0016705">
    <property type="term" value="F:oxidoreductase activity, acting on paired donors, with incorporation or reduction of molecular oxygen"/>
    <property type="evidence" value="ECO:0007669"/>
    <property type="project" value="InterPro"/>
</dbReference>
<proteinExistence type="inferred from homology"/>
<organism evidence="10 11">
    <name type="scientific">Hyaloscypha bicolor E</name>
    <dbReference type="NCBI Taxonomy" id="1095630"/>
    <lineage>
        <taxon>Eukaryota</taxon>
        <taxon>Fungi</taxon>
        <taxon>Dikarya</taxon>
        <taxon>Ascomycota</taxon>
        <taxon>Pezizomycotina</taxon>
        <taxon>Leotiomycetes</taxon>
        <taxon>Helotiales</taxon>
        <taxon>Hyaloscyphaceae</taxon>
        <taxon>Hyaloscypha</taxon>
        <taxon>Hyaloscypha bicolor</taxon>
    </lineage>
</organism>
<dbReference type="GO" id="GO:0020037">
    <property type="term" value="F:heme binding"/>
    <property type="evidence" value="ECO:0007669"/>
    <property type="project" value="InterPro"/>
</dbReference>
<dbReference type="PRINTS" id="PR00385">
    <property type="entry name" value="P450"/>
</dbReference>
<accession>A0A2J6TKY9</accession>
<dbReference type="InterPro" id="IPR036396">
    <property type="entry name" value="Cyt_P450_sf"/>
</dbReference>
<dbReference type="AlphaFoldDB" id="A0A2J6TKY9"/>
<name>A0A2J6TKY9_9HELO</name>
<dbReference type="GO" id="GO:0004497">
    <property type="term" value="F:monooxygenase activity"/>
    <property type="evidence" value="ECO:0007669"/>
    <property type="project" value="UniProtKB-KW"/>
</dbReference>
<dbReference type="InParanoid" id="A0A2J6TKY9"/>
<evidence type="ECO:0000313" key="11">
    <source>
        <dbReference type="Proteomes" id="UP000235371"/>
    </source>
</evidence>
<dbReference type="Gene3D" id="1.10.630.10">
    <property type="entry name" value="Cytochrome P450"/>
    <property type="match status" value="1"/>
</dbReference>